<reference evidence="2 3" key="1">
    <citation type="journal article" date="2010" name="J. Bacteriol.">
        <title>Genome sequence of Lentisphaera araneosa HTCC2155T, the type species of the order Lentisphaerales in the phylum Lentisphaerae.</title>
        <authorList>
            <person name="Thrash J.C."/>
            <person name="Cho J.C."/>
            <person name="Vergin K.L."/>
            <person name="Morris R.M."/>
            <person name="Giovannoni S.J."/>
        </authorList>
    </citation>
    <scope>NUCLEOTIDE SEQUENCE [LARGE SCALE GENOMIC DNA]</scope>
    <source>
        <strain evidence="2 3">HTCC2155</strain>
    </source>
</reference>
<dbReference type="Proteomes" id="UP000004947">
    <property type="component" value="Unassembled WGS sequence"/>
</dbReference>
<dbReference type="Pfam" id="PF07963">
    <property type="entry name" value="N_methyl"/>
    <property type="match status" value="1"/>
</dbReference>
<organism evidence="2 3">
    <name type="scientific">Lentisphaera araneosa HTCC2155</name>
    <dbReference type="NCBI Taxonomy" id="313628"/>
    <lineage>
        <taxon>Bacteria</taxon>
        <taxon>Pseudomonadati</taxon>
        <taxon>Lentisphaerota</taxon>
        <taxon>Lentisphaeria</taxon>
        <taxon>Lentisphaerales</taxon>
        <taxon>Lentisphaeraceae</taxon>
        <taxon>Lentisphaera</taxon>
    </lineage>
</organism>
<keyword evidence="3" id="KW-1185">Reference proteome</keyword>
<dbReference type="PANTHER" id="PTHR30093:SF2">
    <property type="entry name" value="TYPE II SECRETION SYSTEM PROTEIN H"/>
    <property type="match status" value="1"/>
</dbReference>
<dbReference type="AlphaFoldDB" id="A6DGH1"/>
<evidence type="ECO:0008006" key="4">
    <source>
        <dbReference type="Google" id="ProtNLM"/>
    </source>
</evidence>
<dbReference type="NCBIfam" id="TIGR02532">
    <property type="entry name" value="IV_pilin_GFxxxE"/>
    <property type="match status" value="1"/>
</dbReference>
<dbReference type="PANTHER" id="PTHR30093">
    <property type="entry name" value="GENERAL SECRETION PATHWAY PROTEIN G"/>
    <property type="match status" value="1"/>
</dbReference>
<comment type="caution">
    <text evidence="2">The sequence shown here is derived from an EMBL/GenBank/DDBJ whole genome shotgun (WGS) entry which is preliminary data.</text>
</comment>
<dbReference type="SUPFAM" id="SSF54523">
    <property type="entry name" value="Pili subunits"/>
    <property type="match status" value="1"/>
</dbReference>
<keyword evidence="1" id="KW-0812">Transmembrane</keyword>
<dbReference type="RefSeq" id="WP_007277014.1">
    <property type="nucleotide sequence ID" value="NZ_ABCK01000002.1"/>
</dbReference>
<dbReference type="EMBL" id="ABCK01000002">
    <property type="protein sequence ID" value="EDM29288.1"/>
    <property type="molecule type" value="Genomic_DNA"/>
</dbReference>
<dbReference type="InterPro" id="IPR045584">
    <property type="entry name" value="Pilin-like"/>
</dbReference>
<sequence length="83" mass="9167">MDPLSSQYSRKKFSLIELLVVIAIIGILASLVLPALGKARKRSQVAVCSNNLKQINTSAFLYQDDSDGFYPPGWYADGVSWDD</sequence>
<evidence type="ECO:0000313" key="3">
    <source>
        <dbReference type="Proteomes" id="UP000004947"/>
    </source>
</evidence>
<dbReference type="STRING" id="313628.LNTAR_22899"/>
<evidence type="ECO:0000256" key="1">
    <source>
        <dbReference type="SAM" id="Phobius"/>
    </source>
</evidence>
<evidence type="ECO:0000313" key="2">
    <source>
        <dbReference type="EMBL" id="EDM29288.1"/>
    </source>
</evidence>
<dbReference type="InterPro" id="IPR012902">
    <property type="entry name" value="N_methyl_site"/>
</dbReference>
<feature type="transmembrane region" description="Helical" evidence="1">
    <location>
        <begin position="15"/>
        <end position="36"/>
    </location>
</feature>
<gene>
    <name evidence="2" type="ORF">LNTAR_22899</name>
</gene>
<keyword evidence="1" id="KW-0472">Membrane</keyword>
<proteinExistence type="predicted"/>
<protein>
    <recommendedName>
        <fullName evidence="4">Prepilin-type N-terminal cleavage/methylation domain-containing protein</fullName>
    </recommendedName>
</protein>
<accession>A6DGH1</accession>
<keyword evidence="1" id="KW-1133">Transmembrane helix</keyword>
<name>A6DGH1_9BACT</name>
<dbReference type="Gene3D" id="3.30.700.10">
    <property type="entry name" value="Glycoprotein, Type 4 Pilin"/>
    <property type="match status" value="1"/>
</dbReference>
<dbReference type="eggNOG" id="COG2165">
    <property type="taxonomic scope" value="Bacteria"/>
</dbReference>
<dbReference type="OrthoDB" id="255848at2"/>